<dbReference type="AlphaFoldDB" id="A0A0F7S778"/>
<feature type="domain" description="Zn(2)-C6 fungal-type" evidence="2">
    <location>
        <begin position="33"/>
        <end position="63"/>
    </location>
</feature>
<protein>
    <recommendedName>
        <fullName evidence="2">Zn(2)-C6 fungal-type domain-containing protein</fullName>
    </recommendedName>
</protein>
<feature type="compositionally biased region" description="Polar residues" evidence="1">
    <location>
        <begin position="1"/>
        <end position="14"/>
    </location>
</feature>
<sequence>MALASQPQASTSTLPAPAAAPERKQKRKRVSRACDQCFLKKDRCDGLQPICTFCSQLERTCTYDRPERKRGPTQGLRPRLEQRIAALETVLGFVLSQTAEGSVKADHFKQASEQEREKWRSEGWLKSELKKGLEKELGLKDDLVSTSSVKHSPAAVSTPDQSTKQDNSESDYSEVDLLLLPTHQPSTSSSSNHPSLQPNTTTTTDGQRDTHHSNSDSDHGSDSHHFNLPLLSSGKGGSSLNRGLVPRGADPNAALGGFEIEFGGNQTDEDWVRSFVPPSYSRRVPASTSDDRQGGSHNGTSSWPH</sequence>
<feature type="compositionally biased region" description="Low complexity" evidence="1">
    <location>
        <begin position="230"/>
        <end position="244"/>
    </location>
</feature>
<name>A0A0F7S778_9BASI</name>
<reference evidence="4" key="2">
    <citation type="submission" date="2014-06" db="EMBL/GenBank/DDBJ databases">
        <authorList>
            <person name="Berkman J.Paul."/>
        </authorList>
    </citation>
    <scope>NUCLEOTIDE SEQUENCE [LARGE SCALE GENOMIC DNA]</scope>
</reference>
<dbReference type="InterPro" id="IPR052783">
    <property type="entry name" value="Metabolic/Drug-Res_Regulator"/>
</dbReference>
<organism evidence="4 5">
    <name type="scientific">Sporisorium scitamineum</name>
    <dbReference type="NCBI Taxonomy" id="49012"/>
    <lineage>
        <taxon>Eukaryota</taxon>
        <taxon>Fungi</taxon>
        <taxon>Dikarya</taxon>
        <taxon>Basidiomycota</taxon>
        <taxon>Ustilaginomycotina</taxon>
        <taxon>Ustilaginomycetes</taxon>
        <taxon>Ustilaginales</taxon>
        <taxon>Ustilaginaceae</taxon>
        <taxon>Sporisorium</taxon>
    </lineage>
</organism>
<feature type="region of interest" description="Disordered" evidence="1">
    <location>
        <begin position="1"/>
        <end position="29"/>
    </location>
</feature>
<dbReference type="InterPro" id="IPR001138">
    <property type="entry name" value="Zn2Cys6_DnaBD"/>
</dbReference>
<dbReference type="CDD" id="cd00067">
    <property type="entry name" value="GAL4"/>
    <property type="match status" value="1"/>
</dbReference>
<dbReference type="InterPro" id="IPR036864">
    <property type="entry name" value="Zn2-C6_fun-type_DNA-bd_sf"/>
</dbReference>
<dbReference type="STRING" id="49012.A0A0F7S778"/>
<dbReference type="PANTHER" id="PTHR47655">
    <property type="entry name" value="QUINIC ACID UTILIZATION ACTIVATOR"/>
    <property type="match status" value="1"/>
</dbReference>
<dbReference type="GO" id="GO:0008270">
    <property type="term" value="F:zinc ion binding"/>
    <property type="evidence" value="ECO:0007669"/>
    <property type="project" value="InterPro"/>
</dbReference>
<dbReference type="GO" id="GO:0045944">
    <property type="term" value="P:positive regulation of transcription by RNA polymerase II"/>
    <property type="evidence" value="ECO:0007669"/>
    <property type="project" value="TreeGrafter"/>
</dbReference>
<dbReference type="Proteomes" id="UP000242770">
    <property type="component" value="Unassembled WGS sequence"/>
</dbReference>
<feature type="compositionally biased region" description="Low complexity" evidence="1">
    <location>
        <begin position="177"/>
        <end position="204"/>
    </location>
</feature>
<dbReference type="Gene3D" id="4.10.240.10">
    <property type="entry name" value="Zn(2)-C6 fungal-type DNA-binding domain"/>
    <property type="match status" value="1"/>
</dbReference>
<reference evidence="5" key="3">
    <citation type="submission" date="2014-06" db="EMBL/GenBank/DDBJ databases">
        <authorList>
            <person name="Berkman P.J."/>
        </authorList>
    </citation>
    <scope>NUCLEOTIDE SEQUENCE [LARGE SCALE GENOMIC DNA]</scope>
</reference>
<dbReference type="PANTHER" id="PTHR47655:SF2">
    <property type="entry name" value="QUINIC ACID UTILIZATION ACTIVATOR"/>
    <property type="match status" value="1"/>
</dbReference>
<evidence type="ECO:0000313" key="3">
    <source>
        <dbReference type="EMBL" id="CDU22326.1"/>
    </source>
</evidence>
<proteinExistence type="predicted"/>
<dbReference type="EMBL" id="CCFA01000540">
    <property type="protein sequence ID" value="CDW96157.1"/>
    <property type="molecule type" value="Genomic_DNA"/>
</dbReference>
<accession>A0A0F7S778</accession>
<dbReference type="EMBL" id="LK056655">
    <property type="protein sequence ID" value="CDU22326.1"/>
    <property type="molecule type" value="Genomic_DNA"/>
</dbReference>
<dbReference type="GO" id="GO:0000981">
    <property type="term" value="F:DNA-binding transcription factor activity, RNA polymerase II-specific"/>
    <property type="evidence" value="ECO:0007669"/>
    <property type="project" value="InterPro"/>
</dbReference>
<dbReference type="OrthoDB" id="2123952at2759"/>
<dbReference type="Pfam" id="PF00172">
    <property type="entry name" value="Zn_clus"/>
    <property type="match status" value="1"/>
</dbReference>
<dbReference type="SUPFAM" id="SSF57701">
    <property type="entry name" value="Zn2/Cys6 DNA-binding domain"/>
    <property type="match status" value="1"/>
</dbReference>
<dbReference type="PROSITE" id="PS50048">
    <property type="entry name" value="ZN2_CY6_FUNGAL_2"/>
    <property type="match status" value="1"/>
</dbReference>
<keyword evidence="5" id="KW-1185">Reference proteome</keyword>
<feature type="region of interest" description="Disordered" evidence="1">
    <location>
        <begin position="144"/>
        <end position="305"/>
    </location>
</feature>
<feature type="compositionally biased region" description="Basic and acidic residues" evidence="1">
    <location>
        <begin position="206"/>
        <end position="225"/>
    </location>
</feature>
<gene>
    <name evidence="4" type="primary">SSCI10260.1</name>
    <name evidence="3" type="ORF">SPSC_00956</name>
</gene>
<evidence type="ECO:0000256" key="1">
    <source>
        <dbReference type="SAM" id="MobiDB-lite"/>
    </source>
</evidence>
<evidence type="ECO:0000313" key="4">
    <source>
        <dbReference type="EMBL" id="CDW96157.1"/>
    </source>
</evidence>
<evidence type="ECO:0000313" key="5">
    <source>
        <dbReference type="Proteomes" id="UP000242770"/>
    </source>
</evidence>
<evidence type="ECO:0000259" key="2">
    <source>
        <dbReference type="PROSITE" id="PS50048"/>
    </source>
</evidence>
<dbReference type="SMART" id="SM00066">
    <property type="entry name" value="GAL4"/>
    <property type="match status" value="1"/>
</dbReference>
<reference evidence="3" key="1">
    <citation type="submission" date="2014-06" db="EMBL/GenBank/DDBJ databases">
        <authorList>
            <person name="Ju J."/>
            <person name="Zhang J."/>
        </authorList>
    </citation>
    <scope>NUCLEOTIDE SEQUENCE</scope>
    <source>
        <strain evidence="3">SscI8</strain>
    </source>
</reference>